<evidence type="ECO:0000256" key="1">
    <source>
        <dbReference type="SAM" id="Phobius"/>
    </source>
</evidence>
<name>A0A0E0QIF3_ORYRU</name>
<protein>
    <submittedName>
        <fullName evidence="2">Uncharacterized protein</fullName>
    </submittedName>
</protein>
<organism evidence="2 3">
    <name type="scientific">Oryza rufipogon</name>
    <name type="common">Brownbeard rice</name>
    <name type="synonym">Asian wild rice</name>
    <dbReference type="NCBI Taxonomy" id="4529"/>
    <lineage>
        <taxon>Eukaryota</taxon>
        <taxon>Viridiplantae</taxon>
        <taxon>Streptophyta</taxon>
        <taxon>Embryophyta</taxon>
        <taxon>Tracheophyta</taxon>
        <taxon>Spermatophyta</taxon>
        <taxon>Magnoliopsida</taxon>
        <taxon>Liliopsida</taxon>
        <taxon>Poales</taxon>
        <taxon>Poaceae</taxon>
        <taxon>BOP clade</taxon>
        <taxon>Oryzoideae</taxon>
        <taxon>Oryzeae</taxon>
        <taxon>Oryzinae</taxon>
        <taxon>Oryza</taxon>
    </lineage>
</organism>
<keyword evidence="1" id="KW-0812">Transmembrane</keyword>
<dbReference type="AlphaFoldDB" id="A0A0E0QIF3"/>
<dbReference type="Proteomes" id="UP000008022">
    <property type="component" value="Unassembled WGS sequence"/>
</dbReference>
<keyword evidence="3" id="KW-1185">Reference proteome</keyword>
<dbReference type="Gramene" id="ORUFI08G14970.1">
    <property type="protein sequence ID" value="ORUFI08G14970.1"/>
    <property type="gene ID" value="ORUFI08G14970"/>
</dbReference>
<dbReference type="EnsemblPlants" id="ORUFI08G14970.1">
    <property type="protein sequence ID" value="ORUFI08G14970.1"/>
    <property type="gene ID" value="ORUFI08G14970"/>
</dbReference>
<reference evidence="3" key="1">
    <citation type="submission" date="2013-06" db="EMBL/GenBank/DDBJ databases">
        <authorList>
            <person name="Zhao Q."/>
        </authorList>
    </citation>
    <scope>NUCLEOTIDE SEQUENCE</scope>
    <source>
        <strain evidence="3">cv. W1943</strain>
    </source>
</reference>
<evidence type="ECO:0000313" key="3">
    <source>
        <dbReference type="Proteomes" id="UP000008022"/>
    </source>
</evidence>
<reference evidence="2" key="2">
    <citation type="submission" date="2015-06" db="UniProtKB">
        <authorList>
            <consortium name="EnsemblPlants"/>
        </authorList>
    </citation>
    <scope>IDENTIFICATION</scope>
</reference>
<feature type="transmembrane region" description="Helical" evidence="1">
    <location>
        <begin position="12"/>
        <end position="29"/>
    </location>
</feature>
<keyword evidence="1" id="KW-0472">Membrane</keyword>
<dbReference type="HOGENOM" id="CLU_200010_0_0_1"/>
<accession>A0A0E0QIF3</accession>
<evidence type="ECO:0000313" key="2">
    <source>
        <dbReference type="EnsemblPlants" id="ORUFI08G14970.1"/>
    </source>
</evidence>
<keyword evidence="1" id="KW-1133">Transmembrane helix</keyword>
<proteinExistence type="predicted"/>
<sequence>MLNRAELKISEMYLLVLYVQFAMPMPMPVPQFAMQGFKALYGHMQGFKVLYGCGYKYCATNVCFSIGQV</sequence>